<dbReference type="AlphaFoldDB" id="A0A5E4N2N1"/>
<name>A0A5E4N2N1_9HEMI</name>
<proteinExistence type="predicted"/>
<dbReference type="Gene3D" id="3.40.50.10190">
    <property type="entry name" value="BRCT domain"/>
    <property type="match status" value="1"/>
</dbReference>
<protein>
    <submittedName>
        <fullName evidence="7">BRCT domain,Zinc finger, DBF-type</fullName>
    </submittedName>
</protein>
<reference evidence="7 8" key="1">
    <citation type="submission" date="2019-08" db="EMBL/GenBank/DDBJ databases">
        <authorList>
            <person name="Alioto T."/>
            <person name="Alioto T."/>
            <person name="Gomez Garrido J."/>
        </authorList>
    </citation>
    <scope>NUCLEOTIDE SEQUENCE [LARGE SCALE GENOMIC DNA]</scope>
</reference>
<dbReference type="InterPro" id="IPR006572">
    <property type="entry name" value="Znf_DBF"/>
</dbReference>
<accession>A0A5E4N2N1</accession>
<dbReference type="OrthoDB" id="6616461at2759"/>
<sequence>MSMENHHDRLPSADHLDPSNKNKRSILLNKSFLIDIVDKKVTSKVEKLIHLYGGKVLQALEKNTDYLISDYVQHNLEMSNCKSEIEVQNMLSSRQENSADIVKKAKLFNIHILTAKKFQHWLKSLLKKYRQNKNSTDKIANVLRGKVSLKIESLDQGQCPVFEFIPKWPDLGDTLCKKKPNIPTQNNFNRENEIDDEYSSDQYSTSEVGGMCELCDVPFMNYKEHINTKIHIRESLDDNKFHELDELINQRPLNSIFNQFTPEKKISEVKHLIHEKTNVKSYTEATEEIINVVDTDSDDNDIKTRLCSVSDNPGTFEKQTICFKRQYSATDITFVPQKRPSNLQLTSDEETSYHKKTKRKHKTHQKSLSKHIYKVEVVEPNQILPKSKNTNKPPVVIRLKRVQHNENKYCSSDFNTDCLKDTSSLENHIPNHKFIRVVRKPSIYNDNNIRPVTKSFSNNHIFTFEYPELRRFIQKEKLYHPISVNIPDTQSSVKYIDERISKQDNHNLKCAMSFSKSIKFILNMKPQQIGAWFFNIPKEIEDDYSFDSAVLTPLTTKSNTTSI</sequence>
<evidence type="ECO:0000256" key="3">
    <source>
        <dbReference type="ARBA" id="ARBA00022833"/>
    </source>
</evidence>
<evidence type="ECO:0000256" key="5">
    <source>
        <dbReference type="SAM" id="MobiDB-lite"/>
    </source>
</evidence>
<keyword evidence="1" id="KW-0479">Metal-binding</keyword>
<dbReference type="InterPro" id="IPR038545">
    <property type="entry name" value="Znf_DBF_sf"/>
</dbReference>
<dbReference type="Gene3D" id="6.10.250.3410">
    <property type="entry name" value="DBF zinc finger"/>
    <property type="match status" value="1"/>
</dbReference>
<evidence type="ECO:0000256" key="2">
    <source>
        <dbReference type="ARBA" id="ARBA00022771"/>
    </source>
</evidence>
<evidence type="ECO:0000313" key="7">
    <source>
        <dbReference type="EMBL" id="VVC36544.1"/>
    </source>
</evidence>
<feature type="compositionally biased region" description="Basic residues" evidence="5">
    <location>
        <begin position="354"/>
        <end position="366"/>
    </location>
</feature>
<dbReference type="GO" id="GO:0008270">
    <property type="term" value="F:zinc ion binding"/>
    <property type="evidence" value="ECO:0007669"/>
    <property type="project" value="UniProtKB-KW"/>
</dbReference>
<dbReference type="Proteomes" id="UP000325440">
    <property type="component" value="Unassembled WGS sequence"/>
</dbReference>
<dbReference type="Pfam" id="PF07535">
    <property type="entry name" value="zf-DBF"/>
    <property type="match status" value="1"/>
</dbReference>
<dbReference type="InterPro" id="IPR001357">
    <property type="entry name" value="BRCT_dom"/>
</dbReference>
<dbReference type="Pfam" id="PF00533">
    <property type="entry name" value="BRCT"/>
    <property type="match status" value="1"/>
</dbReference>
<dbReference type="GO" id="GO:0003676">
    <property type="term" value="F:nucleic acid binding"/>
    <property type="evidence" value="ECO:0007669"/>
    <property type="project" value="InterPro"/>
</dbReference>
<keyword evidence="3" id="KW-0862">Zinc</keyword>
<dbReference type="PROSITE" id="PS51265">
    <property type="entry name" value="ZF_DBF4"/>
    <property type="match status" value="1"/>
</dbReference>
<dbReference type="EMBL" id="CABPRJ010001434">
    <property type="protein sequence ID" value="VVC36544.1"/>
    <property type="molecule type" value="Genomic_DNA"/>
</dbReference>
<evidence type="ECO:0000256" key="4">
    <source>
        <dbReference type="PROSITE-ProRule" id="PRU00600"/>
    </source>
</evidence>
<gene>
    <name evidence="7" type="ORF">CINCED_3A015251</name>
</gene>
<feature type="region of interest" description="Disordered" evidence="5">
    <location>
        <begin position="344"/>
        <end position="366"/>
    </location>
</feature>
<feature type="domain" description="DBF4-type" evidence="6">
    <location>
        <begin position="205"/>
        <end position="254"/>
    </location>
</feature>
<evidence type="ECO:0000256" key="1">
    <source>
        <dbReference type="ARBA" id="ARBA00022723"/>
    </source>
</evidence>
<keyword evidence="2 4" id="KW-0863">Zinc-finger</keyword>
<dbReference type="InterPro" id="IPR036420">
    <property type="entry name" value="BRCT_dom_sf"/>
</dbReference>
<organism evidence="7 8">
    <name type="scientific">Cinara cedri</name>
    <dbReference type="NCBI Taxonomy" id="506608"/>
    <lineage>
        <taxon>Eukaryota</taxon>
        <taxon>Metazoa</taxon>
        <taxon>Ecdysozoa</taxon>
        <taxon>Arthropoda</taxon>
        <taxon>Hexapoda</taxon>
        <taxon>Insecta</taxon>
        <taxon>Pterygota</taxon>
        <taxon>Neoptera</taxon>
        <taxon>Paraneoptera</taxon>
        <taxon>Hemiptera</taxon>
        <taxon>Sternorrhyncha</taxon>
        <taxon>Aphidomorpha</taxon>
        <taxon>Aphidoidea</taxon>
        <taxon>Aphididae</taxon>
        <taxon>Lachninae</taxon>
        <taxon>Cinara</taxon>
    </lineage>
</organism>
<evidence type="ECO:0000313" key="8">
    <source>
        <dbReference type="Proteomes" id="UP000325440"/>
    </source>
</evidence>
<keyword evidence="8" id="KW-1185">Reference proteome</keyword>
<evidence type="ECO:0000259" key="6">
    <source>
        <dbReference type="PROSITE" id="PS51265"/>
    </source>
</evidence>